<dbReference type="EMBL" id="LCRI01000022">
    <property type="protein sequence ID" value="KKW32489.1"/>
    <property type="molecule type" value="Genomic_DNA"/>
</dbReference>
<organism evidence="2 3">
    <name type="scientific">Candidatus Uhrbacteria bacterium GW2011_GWA2_53_10</name>
    <dbReference type="NCBI Taxonomy" id="1618980"/>
    <lineage>
        <taxon>Bacteria</taxon>
        <taxon>Candidatus Uhriibacteriota</taxon>
    </lineage>
</organism>
<accession>A0A0G2AIQ5</accession>
<evidence type="ECO:0000313" key="2">
    <source>
        <dbReference type="EMBL" id="KKW32489.1"/>
    </source>
</evidence>
<keyword evidence="1" id="KW-0812">Transmembrane</keyword>
<proteinExistence type="predicted"/>
<feature type="transmembrane region" description="Helical" evidence="1">
    <location>
        <begin position="91"/>
        <end position="113"/>
    </location>
</feature>
<dbReference type="Proteomes" id="UP000034711">
    <property type="component" value="Unassembled WGS sequence"/>
</dbReference>
<feature type="transmembrane region" description="Helical" evidence="1">
    <location>
        <begin position="58"/>
        <end position="79"/>
    </location>
</feature>
<comment type="caution">
    <text evidence="2">The sequence shown here is derived from an EMBL/GenBank/DDBJ whole genome shotgun (WGS) entry which is preliminary data.</text>
</comment>
<evidence type="ECO:0000256" key="1">
    <source>
        <dbReference type="SAM" id="Phobius"/>
    </source>
</evidence>
<gene>
    <name evidence="2" type="ORF">UY77_C0022G0005</name>
</gene>
<evidence type="ECO:0000313" key="3">
    <source>
        <dbReference type="Proteomes" id="UP000034711"/>
    </source>
</evidence>
<name>A0A0G2AIQ5_9BACT</name>
<protein>
    <submittedName>
        <fullName evidence="2">Uncharacterized protein</fullName>
    </submittedName>
</protein>
<reference evidence="2 3" key="1">
    <citation type="journal article" date="2015" name="Nature">
        <title>rRNA introns, odd ribosomes, and small enigmatic genomes across a large radiation of phyla.</title>
        <authorList>
            <person name="Brown C.T."/>
            <person name="Hug L.A."/>
            <person name="Thomas B.C."/>
            <person name="Sharon I."/>
            <person name="Castelle C.J."/>
            <person name="Singh A."/>
            <person name="Wilkins M.J."/>
            <person name="Williams K.H."/>
            <person name="Banfield J.F."/>
        </authorList>
    </citation>
    <scope>NUCLEOTIDE SEQUENCE [LARGE SCALE GENOMIC DNA]</scope>
</reference>
<dbReference type="AlphaFoldDB" id="A0A0G2AIQ5"/>
<keyword evidence="1" id="KW-1133">Transmembrane helix</keyword>
<sequence>MKLFDQFFKPRVHESVAISALLAVSLALHAAWLSHLILFRVPELFNRLFLSDTIGPIFIVYTLSLGVGLGSFLLFCFFLRGRDCTELRDRAFWFFVVSLIMFLVLTFPFVYVFEIAVSSV</sequence>
<keyword evidence="1" id="KW-0472">Membrane</keyword>
<feature type="transmembrane region" description="Helical" evidence="1">
    <location>
        <begin position="12"/>
        <end position="38"/>
    </location>
</feature>